<evidence type="ECO:0000256" key="3">
    <source>
        <dbReference type="ARBA" id="ARBA00022553"/>
    </source>
</evidence>
<dbReference type="AlphaFoldDB" id="A0A318S737"/>
<dbReference type="Proteomes" id="UP000247591">
    <property type="component" value="Unassembled WGS sequence"/>
</dbReference>
<keyword evidence="5" id="KW-0460">Magnesium</keyword>
<dbReference type="InterPro" id="IPR010976">
    <property type="entry name" value="B-phosphoglucomutase_hydrolase"/>
</dbReference>
<keyword evidence="4" id="KW-0479">Metal-binding</keyword>
<keyword evidence="11" id="KW-0378">Hydrolase</keyword>
<keyword evidence="3" id="KW-0597">Phosphoprotein</keyword>
<comment type="cofactor">
    <cofactor evidence="1">
        <name>Mg(2+)</name>
        <dbReference type="ChEBI" id="CHEBI:18420"/>
    </cofactor>
</comment>
<organism evidence="11 12">
    <name type="scientific">Williamsia limnetica</name>
    <dbReference type="NCBI Taxonomy" id="882452"/>
    <lineage>
        <taxon>Bacteria</taxon>
        <taxon>Bacillati</taxon>
        <taxon>Actinomycetota</taxon>
        <taxon>Actinomycetes</taxon>
        <taxon>Mycobacteriales</taxon>
        <taxon>Nocardiaceae</taxon>
        <taxon>Williamsia</taxon>
    </lineage>
</organism>
<dbReference type="InterPro" id="IPR023198">
    <property type="entry name" value="PGP-like_dom2"/>
</dbReference>
<dbReference type="NCBIfam" id="TIGR02009">
    <property type="entry name" value="PGMB-YQAB-SF"/>
    <property type="match status" value="1"/>
</dbReference>
<dbReference type="SFLD" id="SFLDS00003">
    <property type="entry name" value="Haloacid_Dehalogenase"/>
    <property type="match status" value="1"/>
</dbReference>
<dbReference type="EC" id="5.4.2.6" evidence="9"/>
<reference evidence="11 12" key="1">
    <citation type="submission" date="2018-06" db="EMBL/GenBank/DDBJ databases">
        <title>Genomic Encyclopedia of Type Strains, Phase IV (KMG-IV): sequencing the most valuable type-strain genomes for metagenomic binning, comparative biology and taxonomic classification.</title>
        <authorList>
            <person name="Goeker M."/>
        </authorList>
    </citation>
    <scope>NUCLEOTIDE SEQUENCE [LARGE SCALE GENOMIC DNA]</scope>
    <source>
        <strain evidence="11 12">DSM 45521</strain>
    </source>
</reference>
<evidence type="ECO:0000313" key="11">
    <source>
        <dbReference type="EMBL" id="PYE20241.1"/>
    </source>
</evidence>
<dbReference type="PANTHER" id="PTHR46193">
    <property type="entry name" value="6-PHOSPHOGLUCONATE PHOSPHATASE"/>
    <property type="match status" value="1"/>
</dbReference>
<dbReference type="SUPFAM" id="SSF56784">
    <property type="entry name" value="HAD-like"/>
    <property type="match status" value="1"/>
</dbReference>
<evidence type="ECO:0000256" key="9">
    <source>
        <dbReference type="ARBA" id="ARBA00044968"/>
    </source>
</evidence>
<dbReference type="GO" id="GO:0016787">
    <property type="term" value="F:hydrolase activity"/>
    <property type="evidence" value="ECO:0007669"/>
    <property type="project" value="UniProtKB-KW"/>
</dbReference>
<dbReference type="Pfam" id="PF00702">
    <property type="entry name" value="Hydrolase"/>
    <property type="match status" value="1"/>
</dbReference>
<evidence type="ECO:0000256" key="6">
    <source>
        <dbReference type="ARBA" id="ARBA00023235"/>
    </source>
</evidence>
<proteinExistence type="inferred from homology"/>
<comment type="caution">
    <text evidence="11">The sequence shown here is derived from an EMBL/GenBank/DDBJ whole genome shotgun (WGS) entry which is preliminary data.</text>
</comment>
<dbReference type="GO" id="GO:0008801">
    <property type="term" value="F:beta-phosphoglucomutase activity"/>
    <property type="evidence" value="ECO:0007669"/>
    <property type="project" value="UniProtKB-EC"/>
</dbReference>
<keyword evidence="7" id="KW-0119">Carbohydrate metabolism</keyword>
<dbReference type="InterPro" id="IPR036412">
    <property type="entry name" value="HAD-like_sf"/>
</dbReference>
<name>A0A318S737_WILLI</name>
<comment type="similarity">
    <text evidence="2">Belongs to the HAD-like hydrolase superfamily. CbbY/CbbZ/Gph/YieH family.</text>
</comment>
<dbReference type="NCBIfam" id="TIGR01509">
    <property type="entry name" value="HAD-SF-IA-v3"/>
    <property type="match status" value="1"/>
</dbReference>
<evidence type="ECO:0000256" key="2">
    <source>
        <dbReference type="ARBA" id="ARBA00006171"/>
    </source>
</evidence>
<evidence type="ECO:0000256" key="10">
    <source>
        <dbReference type="ARBA" id="ARBA00044991"/>
    </source>
</evidence>
<dbReference type="SFLD" id="SFLDG01129">
    <property type="entry name" value="C1.5:_HAD__Beta-PGM__Phosphata"/>
    <property type="match status" value="1"/>
</dbReference>
<gene>
    <name evidence="11" type="ORF">DFR67_102379</name>
</gene>
<dbReference type="InterPro" id="IPR051600">
    <property type="entry name" value="Beta-PGM-like"/>
</dbReference>
<sequence length="271" mass="28517">MCRRNSSLRARRRHPGRVAGTVDLVIGLPDSVTALLFDLDGVLTSTAVVHSQAWKQAFDSFLAGYPGVTDEQRRPFSQDDYLTYVDGRPREDGIVNFLQSRGITVPSGRGGEQGPSIASIGDTKNKLFLELLNKDGAEAYTDAVTYLKAAQQVPLQIAVVTSSKNGEQILEATGLSPFVVARIDGKVITERGLAGKPAPDSFLAGADALGVPPERAVVFEDAVSGVQAGHSGGFGYVVGVDRTGGDTHGGNLRDNGADVVVTALTDLLKPA</sequence>
<dbReference type="InterPro" id="IPR023214">
    <property type="entry name" value="HAD_sf"/>
</dbReference>
<dbReference type="GO" id="GO:0046872">
    <property type="term" value="F:metal ion binding"/>
    <property type="evidence" value="ECO:0007669"/>
    <property type="project" value="UniProtKB-KW"/>
</dbReference>
<dbReference type="EMBL" id="QJSP01000002">
    <property type="protein sequence ID" value="PYE20241.1"/>
    <property type="molecule type" value="Genomic_DNA"/>
</dbReference>
<keyword evidence="12" id="KW-1185">Reference proteome</keyword>
<dbReference type="Gene3D" id="1.10.150.240">
    <property type="entry name" value="Putative phosphatase, domain 2"/>
    <property type="match status" value="1"/>
</dbReference>
<accession>A0A318S737</accession>
<dbReference type="Gene3D" id="3.40.50.1000">
    <property type="entry name" value="HAD superfamily/HAD-like"/>
    <property type="match status" value="1"/>
</dbReference>
<evidence type="ECO:0000313" key="12">
    <source>
        <dbReference type="Proteomes" id="UP000247591"/>
    </source>
</evidence>
<dbReference type="PANTHER" id="PTHR46193:SF18">
    <property type="entry name" value="HEXITOL PHOSPHATASE B"/>
    <property type="match status" value="1"/>
</dbReference>
<protein>
    <recommendedName>
        <fullName evidence="10">Beta-phosphoglucomutase</fullName>
        <ecNumber evidence="9">5.4.2.6</ecNumber>
    </recommendedName>
</protein>
<evidence type="ECO:0000256" key="7">
    <source>
        <dbReference type="ARBA" id="ARBA00023277"/>
    </source>
</evidence>
<evidence type="ECO:0000256" key="8">
    <source>
        <dbReference type="ARBA" id="ARBA00044926"/>
    </source>
</evidence>
<evidence type="ECO:0000256" key="4">
    <source>
        <dbReference type="ARBA" id="ARBA00022723"/>
    </source>
</evidence>
<evidence type="ECO:0000256" key="5">
    <source>
        <dbReference type="ARBA" id="ARBA00022842"/>
    </source>
</evidence>
<dbReference type="InterPro" id="IPR006439">
    <property type="entry name" value="HAD-SF_hydro_IA"/>
</dbReference>
<keyword evidence="6" id="KW-0413">Isomerase</keyword>
<comment type="catalytic activity">
    <reaction evidence="8">
        <text>beta-D-glucose 1-phosphate = beta-D-glucose 6-phosphate</text>
        <dbReference type="Rhea" id="RHEA:20113"/>
        <dbReference type="ChEBI" id="CHEBI:57684"/>
        <dbReference type="ChEBI" id="CHEBI:58247"/>
        <dbReference type="EC" id="5.4.2.6"/>
    </reaction>
</comment>
<evidence type="ECO:0000256" key="1">
    <source>
        <dbReference type="ARBA" id="ARBA00001946"/>
    </source>
</evidence>